<evidence type="ECO:0000313" key="2">
    <source>
        <dbReference type="EMBL" id="OGF14084.1"/>
    </source>
</evidence>
<reference evidence="2 3" key="1">
    <citation type="journal article" date="2016" name="Nat. Commun.">
        <title>Thousands of microbial genomes shed light on interconnected biogeochemical processes in an aquifer system.</title>
        <authorList>
            <person name="Anantharaman K."/>
            <person name="Brown C.T."/>
            <person name="Hug L.A."/>
            <person name="Sharon I."/>
            <person name="Castelle C.J."/>
            <person name="Probst A.J."/>
            <person name="Thomas B.C."/>
            <person name="Singh A."/>
            <person name="Wilkins M.J."/>
            <person name="Karaoz U."/>
            <person name="Brodie E.L."/>
            <person name="Williams K.H."/>
            <person name="Hubbard S.S."/>
            <person name="Banfield J.F."/>
        </authorList>
    </citation>
    <scope>NUCLEOTIDE SEQUENCE [LARGE SCALE GENOMIC DNA]</scope>
</reference>
<dbReference type="Proteomes" id="UP000177230">
    <property type="component" value="Unassembled WGS sequence"/>
</dbReference>
<dbReference type="CDD" id="cd00077">
    <property type="entry name" value="HDc"/>
    <property type="match status" value="1"/>
</dbReference>
<name>A0A1F5RI95_9BACT</name>
<dbReference type="Gene3D" id="3.30.450.40">
    <property type="match status" value="1"/>
</dbReference>
<dbReference type="SUPFAM" id="SSF109604">
    <property type="entry name" value="HD-domain/PDEase-like"/>
    <property type="match status" value="1"/>
</dbReference>
<gene>
    <name evidence="2" type="ORF">A2024_06015</name>
</gene>
<organism evidence="2 3">
    <name type="scientific">Candidatus Edwardsbacteria bacterium GWF2_54_11</name>
    <dbReference type="NCBI Taxonomy" id="1817851"/>
    <lineage>
        <taxon>Bacteria</taxon>
        <taxon>Candidatus Edwardsiibacteriota</taxon>
    </lineage>
</organism>
<dbReference type="AlphaFoldDB" id="A0A1F5RI95"/>
<dbReference type="Gene3D" id="1.10.3210.10">
    <property type="entry name" value="Hypothetical protein af1432"/>
    <property type="match status" value="1"/>
</dbReference>
<evidence type="ECO:0000313" key="3">
    <source>
        <dbReference type="Proteomes" id="UP000177230"/>
    </source>
</evidence>
<dbReference type="PROSITE" id="PS51832">
    <property type="entry name" value="HD_GYP"/>
    <property type="match status" value="1"/>
</dbReference>
<dbReference type="PANTHER" id="PTHR43155:SF2">
    <property type="entry name" value="CYCLIC DI-GMP PHOSPHODIESTERASE PA4108"/>
    <property type="match status" value="1"/>
</dbReference>
<proteinExistence type="predicted"/>
<dbReference type="SUPFAM" id="SSF55781">
    <property type="entry name" value="GAF domain-like"/>
    <property type="match status" value="1"/>
</dbReference>
<comment type="caution">
    <text evidence="2">The sequence shown here is derived from an EMBL/GenBank/DDBJ whole genome shotgun (WGS) entry which is preliminary data.</text>
</comment>
<accession>A0A1F5RI95</accession>
<protein>
    <recommendedName>
        <fullName evidence="1">HD-GYP domain-containing protein</fullName>
    </recommendedName>
</protein>
<dbReference type="PANTHER" id="PTHR43155">
    <property type="entry name" value="CYCLIC DI-GMP PHOSPHODIESTERASE PA4108-RELATED"/>
    <property type="match status" value="1"/>
</dbReference>
<dbReference type="EMBL" id="MFFM01000009">
    <property type="protein sequence ID" value="OGF14084.1"/>
    <property type="molecule type" value="Genomic_DNA"/>
</dbReference>
<feature type="domain" description="HD-GYP" evidence="1">
    <location>
        <begin position="239"/>
        <end position="432"/>
    </location>
</feature>
<dbReference type="Pfam" id="PF13487">
    <property type="entry name" value="HD_5"/>
    <property type="match status" value="1"/>
</dbReference>
<dbReference type="InterPro" id="IPR037522">
    <property type="entry name" value="HD_GYP_dom"/>
</dbReference>
<evidence type="ECO:0000259" key="1">
    <source>
        <dbReference type="PROSITE" id="PS51832"/>
    </source>
</evidence>
<dbReference type="SMART" id="SM00471">
    <property type="entry name" value="HDc"/>
    <property type="match status" value="1"/>
</dbReference>
<dbReference type="InterPro" id="IPR029016">
    <property type="entry name" value="GAF-like_dom_sf"/>
</dbReference>
<sequence length="432" mass="48145">MGKQGKDTIILPADRLRKILGAMASSWGFEIVFLDAGDGKDRQPGAKNIRVVELDDFRQRIALSGPAELMDRMNDAIVKLADIISEQELESISLTEEIVERYQQLSLLFEMSDRLGAARDNQSRMKAILETAIDAVGAVGGCLLMKNSQEHWCWVNREKVESEKLAQLAAETIEHTKNFVEENRHCALLLRVSRGDIIGSLVLGPKAKAAYRSGDIKLLTTLGAYASLLLESGRLYEDLESLFFSTIKSMIEAVDAKDPSTRGHSERVRRYSHIIGQGLNFGPEELKSLELAALLHDVGKIGLPDIILNNEKEYLSETQWELVRMHPEIGVSILSHVAQLKSILPAIGQHHERFDGQGYPNGIDGEDITLFARIIAVADSFDAMTMNRTYRTRFSLDKALKELSQNSGSQFDPQLVKLFIANIKKTEIKLDG</sequence>
<dbReference type="InterPro" id="IPR003607">
    <property type="entry name" value="HD/PDEase_dom"/>
</dbReference>